<accession>A0A9N7THM5</accession>
<sequence>MNIQRQVAMTRAAAGDRERLALEGITQRGVMFGISHLSMLVLCTEGSTRAPDRSWQSAPAALYSARGSCTALSCCPVVYPLGTVKTPLSICCLPGIDPKTQSEQKFGELHKKIGGVCEMPHEGRLQQRPNPNRGLE</sequence>
<evidence type="ECO:0000313" key="2">
    <source>
        <dbReference type="Proteomes" id="UP001153269"/>
    </source>
</evidence>
<dbReference type="AlphaFoldDB" id="A0A9N7THM5"/>
<keyword evidence="2" id="KW-1185">Reference proteome</keyword>
<dbReference type="Proteomes" id="UP001153269">
    <property type="component" value="Unassembled WGS sequence"/>
</dbReference>
<name>A0A9N7THM5_PLEPL</name>
<gene>
    <name evidence="1" type="ORF">PLEPLA_LOCUS835</name>
</gene>
<comment type="caution">
    <text evidence="1">The sequence shown here is derived from an EMBL/GenBank/DDBJ whole genome shotgun (WGS) entry which is preliminary data.</text>
</comment>
<proteinExistence type="predicted"/>
<evidence type="ECO:0000313" key="1">
    <source>
        <dbReference type="EMBL" id="CAB1413135.1"/>
    </source>
</evidence>
<dbReference type="EMBL" id="CADEAL010000038">
    <property type="protein sequence ID" value="CAB1413135.1"/>
    <property type="molecule type" value="Genomic_DNA"/>
</dbReference>
<organism evidence="1 2">
    <name type="scientific">Pleuronectes platessa</name>
    <name type="common">European plaice</name>
    <dbReference type="NCBI Taxonomy" id="8262"/>
    <lineage>
        <taxon>Eukaryota</taxon>
        <taxon>Metazoa</taxon>
        <taxon>Chordata</taxon>
        <taxon>Craniata</taxon>
        <taxon>Vertebrata</taxon>
        <taxon>Euteleostomi</taxon>
        <taxon>Actinopterygii</taxon>
        <taxon>Neopterygii</taxon>
        <taxon>Teleostei</taxon>
        <taxon>Neoteleostei</taxon>
        <taxon>Acanthomorphata</taxon>
        <taxon>Carangaria</taxon>
        <taxon>Pleuronectiformes</taxon>
        <taxon>Pleuronectoidei</taxon>
        <taxon>Pleuronectidae</taxon>
        <taxon>Pleuronectes</taxon>
    </lineage>
</organism>
<reference evidence="1" key="1">
    <citation type="submission" date="2020-03" db="EMBL/GenBank/DDBJ databases">
        <authorList>
            <person name="Weist P."/>
        </authorList>
    </citation>
    <scope>NUCLEOTIDE SEQUENCE</scope>
</reference>
<protein>
    <submittedName>
        <fullName evidence="1">Uncharacterized protein</fullName>
    </submittedName>
</protein>